<evidence type="ECO:0000256" key="1">
    <source>
        <dbReference type="SAM" id="SignalP"/>
    </source>
</evidence>
<evidence type="ECO:0000313" key="3">
    <source>
        <dbReference type="Proteomes" id="UP001319104"/>
    </source>
</evidence>
<dbReference type="EMBL" id="JAHCMY010000007">
    <property type="protein sequence ID" value="MBS9524944.1"/>
    <property type="molecule type" value="Genomic_DNA"/>
</dbReference>
<feature type="chain" id="PRO_5042935526" description="Viral A-type inclusion protein" evidence="1">
    <location>
        <begin position="21"/>
        <end position="145"/>
    </location>
</feature>
<gene>
    <name evidence="2" type="ORF">KI659_13070</name>
</gene>
<protein>
    <recommendedName>
        <fullName evidence="4">Viral A-type inclusion protein</fullName>
    </recommendedName>
</protein>
<accession>A0AAP2G1N7</accession>
<evidence type="ECO:0008006" key="4">
    <source>
        <dbReference type="Google" id="ProtNLM"/>
    </source>
</evidence>
<dbReference type="AlphaFoldDB" id="A0AAP2G1N7"/>
<dbReference type="RefSeq" id="WP_213945805.1">
    <property type="nucleotide sequence ID" value="NZ_JAHCMY010000007.1"/>
</dbReference>
<sequence>MLCKFSTRILLLLLIIGCFSCDGKTSVSESEDHSDLKEEVIAIHDEVMPQMGRLKNMEKRVTSQKDSLVALDSAGHSEEIAHKASIVDELNQAYDGMFVWMRQFRPDDIESEEEETYLLEQREKVQEVNRQIKEALARAEAEVGS</sequence>
<organism evidence="2 3">
    <name type="scientific">Litoribacter ruber</name>
    <dbReference type="NCBI Taxonomy" id="702568"/>
    <lineage>
        <taxon>Bacteria</taxon>
        <taxon>Pseudomonadati</taxon>
        <taxon>Bacteroidota</taxon>
        <taxon>Cytophagia</taxon>
        <taxon>Cytophagales</taxon>
        <taxon>Cyclobacteriaceae</taxon>
        <taxon>Litoribacter</taxon>
    </lineage>
</organism>
<comment type="caution">
    <text evidence="2">The sequence shown here is derived from an EMBL/GenBank/DDBJ whole genome shotgun (WGS) entry which is preliminary data.</text>
</comment>
<evidence type="ECO:0000313" key="2">
    <source>
        <dbReference type="EMBL" id="MBS9524944.1"/>
    </source>
</evidence>
<proteinExistence type="predicted"/>
<name>A0AAP2G1N7_9BACT</name>
<keyword evidence="1" id="KW-0732">Signal</keyword>
<reference evidence="2 3" key="1">
    <citation type="submission" date="2021-05" db="EMBL/GenBank/DDBJ databases">
        <authorList>
            <person name="Zhang Z.D."/>
            <person name="Osman G."/>
        </authorList>
    </citation>
    <scope>NUCLEOTIDE SEQUENCE [LARGE SCALE GENOMIC DNA]</scope>
    <source>
        <strain evidence="2 3">KCTC 32217</strain>
    </source>
</reference>
<keyword evidence="3" id="KW-1185">Reference proteome</keyword>
<feature type="signal peptide" evidence="1">
    <location>
        <begin position="1"/>
        <end position="20"/>
    </location>
</feature>
<dbReference type="Proteomes" id="UP001319104">
    <property type="component" value="Unassembled WGS sequence"/>
</dbReference>